<evidence type="ECO:0000256" key="4">
    <source>
        <dbReference type="RuleBase" id="RU367119"/>
    </source>
</evidence>
<organism evidence="6 7">
    <name type="scientific">Candidatus Raymondbacteria bacterium RIFOXYD12_FULL_49_13</name>
    <dbReference type="NCBI Taxonomy" id="1817890"/>
    <lineage>
        <taxon>Bacteria</taxon>
        <taxon>Raymondiibacteriota</taxon>
    </lineage>
</organism>
<feature type="domain" description="PBP" evidence="5">
    <location>
        <begin position="24"/>
        <end position="262"/>
    </location>
</feature>
<dbReference type="InterPro" id="IPR024370">
    <property type="entry name" value="PBP_domain"/>
</dbReference>
<keyword evidence="4" id="KW-0592">Phosphate transport</keyword>
<accession>A0A1F7F1L4</accession>
<comment type="function">
    <text evidence="4">Involved in the system for phosphate transport across the cytoplasmic membrane.</text>
</comment>
<dbReference type="InterPro" id="IPR050811">
    <property type="entry name" value="Phosphate_ABC_transporter"/>
</dbReference>
<name>A0A1F7F1L4_UNCRA</name>
<dbReference type="InterPro" id="IPR011862">
    <property type="entry name" value="Phos-bd"/>
</dbReference>
<proteinExistence type="inferred from homology"/>
<dbReference type="PANTHER" id="PTHR30570:SF1">
    <property type="entry name" value="PHOSPHATE-BINDING PROTEIN PSTS"/>
    <property type="match status" value="1"/>
</dbReference>
<dbReference type="EMBL" id="MFYX01000145">
    <property type="protein sequence ID" value="OGK00549.1"/>
    <property type="molecule type" value="Genomic_DNA"/>
</dbReference>
<dbReference type="CDD" id="cd13653">
    <property type="entry name" value="PBP2_phosphate_like_1"/>
    <property type="match status" value="1"/>
</dbReference>
<feature type="signal peptide" evidence="4">
    <location>
        <begin position="1"/>
        <end position="21"/>
    </location>
</feature>
<evidence type="ECO:0000259" key="5">
    <source>
        <dbReference type="Pfam" id="PF12849"/>
    </source>
</evidence>
<keyword evidence="3 4" id="KW-0732">Signal</keyword>
<feature type="chain" id="PRO_5027166333" description="Phosphate-binding protein" evidence="4">
    <location>
        <begin position="22"/>
        <end position="276"/>
    </location>
</feature>
<dbReference type="NCBIfam" id="TIGR02136">
    <property type="entry name" value="ptsS_2"/>
    <property type="match status" value="1"/>
</dbReference>
<evidence type="ECO:0000313" key="7">
    <source>
        <dbReference type="Proteomes" id="UP000179243"/>
    </source>
</evidence>
<evidence type="ECO:0000256" key="3">
    <source>
        <dbReference type="ARBA" id="ARBA00022729"/>
    </source>
</evidence>
<dbReference type="GO" id="GO:0006817">
    <property type="term" value="P:phosphate ion transport"/>
    <property type="evidence" value="ECO:0007669"/>
    <property type="project" value="UniProtKB-UniRule"/>
</dbReference>
<comment type="caution">
    <text evidence="6">The sequence shown here is derived from an EMBL/GenBank/DDBJ whole genome shotgun (WGS) entry which is preliminary data.</text>
</comment>
<dbReference type="Gene3D" id="3.40.190.10">
    <property type="entry name" value="Periplasmic binding protein-like II"/>
    <property type="match status" value="2"/>
</dbReference>
<dbReference type="AlphaFoldDB" id="A0A1F7F1L4"/>
<keyword evidence="2 4" id="KW-0813">Transport</keyword>
<dbReference type="SUPFAM" id="SSF53850">
    <property type="entry name" value="Periplasmic binding protein-like II"/>
    <property type="match status" value="1"/>
</dbReference>
<evidence type="ECO:0000313" key="6">
    <source>
        <dbReference type="EMBL" id="OGK00549.1"/>
    </source>
</evidence>
<reference evidence="6 7" key="1">
    <citation type="journal article" date="2016" name="Nat. Commun.">
        <title>Thousands of microbial genomes shed light on interconnected biogeochemical processes in an aquifer system.</title>
        <authorList>
            <person name="Anantharaman K."/>
            <person name="Brown C.T."/>
            <person name="Hug L.A."/>
            <person name="Sharon I."/>
            <person name="Castelle C.J."/>
            <person name="Probst A.J."/>
            <person name="Thomas B.C."/>
            <person name="Singh A."/>
            <person name="Wilkins M.J."/>
            <person name="Karaoz U."/>
            <person name="Brodie E.L."/>
            <person name="Williams K.H."/>
            <person name="Hubbard S.S."/>
            <person name="Banfield J.F."/>
        </authorList>
    </citation>
    <scope>NUCLEOTIDE SEQUENCE [LARGE SCALE GENOMIC DNA]</scope>
</reference>
<gene>
    <name evidence="6" type="ORF">A2519_21760</name>
</gene>
<dbReference type="Proteomes" id="UP000179243">
    <property type="component" value="Unassembled WGS sequence"/>
</dbReference>
<dbReference type="GO" id="GO:0042301">
    <property type="term" value="F:phosphate ion binding"/>
    <property type="evidence" value="ECO:0007669"/>
    <property type="project" value="UniProtKB-UniRule"/>
</dbReference>
<dbReference type="Pfam" id="PF12849">
    <property type="entry name" value="PBP_like_2"/>
    <property type="match status" value="1"/>
</dbReference>
<dbReference type="PANTHER" id="PTHR30570">
    <property type="entry name" value="PERIPLASMIC PHOSPHATE BINDING COMPONENT OF PHOSPHATE ABC TRANSPORTER"/>
    <property type="match status" value="1"/>
</dbReference>
<comment type="similarity">
    <text evidence="1 4">Belongs to the PstS family.</text>
</comment>
<protein>
    <recommendedName>
        <fullName evidence="4">Phosphate-binding protein</fullName>
    </recommendedName>
</protein>
<evidence type="ECO:0000256" key="1">
    <source>
        <dbReference type="ARBA" id="ARBA00008725"/>
    </source>
</evidence>
<evidence type="ECO:0000256" key="2">
    <source>
        <dbReference type="ARBA" id="ARBA00022448"/>
    </source>
</evidence>
<sequence>MRKTITCLAAVIAIVASLTYAKSSSITVKGSDTMVILSQRWAEAFMAKNPEMSIQVTGGGSGTGISALINGTTDVCNASRPMKSSEREKLKTRYNSLGIEIKSAIDGLAVYVHENCPVTELTLAQLKAIYTGKITNWKDVGGPDGKIILYGRENSSGTYVYFRDFVLEGQDYSAMMQSLPGTAAVVNAVAKDVMGIGYGGAAYAKGVRFVKVKKDAGSPGYEPNAESIKQGLYPITRFLYMYVRSRPTGEIKSFIDWVLSAEGQEIVSKVGYFPIR</sequence>